<feature type="region of interest" description="Disordered" evidence="1">
    <location>
        <begin position="1"/>
        <end position="116"/>
    </location>
</feature>
<keyword evidence="3" id="KW-1185">Reference proteome</keyword>
<reference evidence="2 3" key="1">
    <citation type="submission" date="2020-04" db="EMBL/GenBank/DDBJ databases">
        <authorList>
            <person name="De Canck E."/>
        </authorList>
    </citation>
    <scope>NUCLEOTIDE SEQUENCE [LARGE SCALE GENOMIC DNA]</scope>
    <source>
        <strain evidence="2 3">LMG 29542</strain>
    </source>
</reference>
<feature type="compositionally biased region" description="Low complexity" evidence="1">
    <location>
        <begin position="49"/>
        <end position="94"/>
    </location>
</feature>
<dbReference type="Proteomes" id="UP000494363">
    <property type="component" value="Unassembled WGS sequence"/>
</dbReference>
<feature type="compositionally biased region" description="Pro residues" evidence="1">
    <location>
        <begin position="1"/>
        <end position="11"/>
    </location>
</feature>
<evidence type="ECO:0000256" key="1">
    <source>
        <dbReference type="SAM" id="MobiDB-lite"/>
    </source>
</evidence>
<sequence length="759" mass="77893">MRSPSPVPPGGNPARSSSGSLHSESAGNRSTTNVDTADTSRSQTRERPSTPSTPLAPAPGRSSPTSSSSPAPRHALPARSASASSSNAPVALPPENAQRSATPPTGDPAVAGGAASQDAAKLIDDIDKFVTTHELPGPSSAIRPIADLIASLPSGSTSPGNARTVDNATLTACQSAIESLKKVEQHARKSVSPEELEAADLVLGIVRDKESRQSATETLAQIDQVVSARNSPRDSPHATPELRPNRPRSGSVSSIESAAISSEHVPIESPPVNPPQTATNTTHAAENNDIHETDRNAAASLWSHVRKNETTDPARQITYSVLNSALRNVASVVLPTFLRQILAEALANGMQHMDENARIALGITAGLIPPVLLAVGDRINEEKTPGNTAARLVLALTAIGATATAAGRGTLSTAAPSLIAYLVYASMRDGVQRFVRLGNPDADPQLRITTSAQAGAAYILNQTAIGALMGLRESPSGAGAAGQPGIAVVNAIKRALTNGLGETLDDLTLAVLMTLRPPRLTYAIEGATSQQIVSTATTTYPARASLGMASTLAAGIAAAALAGTNLSDNKQTNLVNFFGALTLGVLYPALIHIHEQWLREPGTTPPDLEAGPIVIIEEPVGSIPLSNLQPTDASETASHSPSVLVPPQEAGNVSLGVSRPASSRTSTHSREPSAHAAQVSETGNVTLGDGRTPQSSSARTSPLASASASAAPTLRGTAPSTLIVPPASQSNATSVHEPAPTATTVPAVNKGKERERDSS</sequence>
<feature type="compositionally biased region" description="Polar residues" evidence="1">
    <location>
        <begin position="625"/>
        <end position="641"/>
    </location>
</feature>
<name>A0A6J5F4K4_9BURK</name>
<feature type="region of interest" description="Disordered" evidence="1">
    <location>
        <begin position="625"/>
        <end position="759"/>
    </location>
</feature>
<evidence type="ECO:0000313" key="3">
    <source>
        <dbReference type="Proteomes" id="UP000494363"/>
    </source>
</evidence>
<feature type="region of interest" description="Disordered" evidence="1">
    <location>
        <begin position="212"/>
        <end position="290"/>
    </location>
</feature>
<feature type="compositionally biased region" description="Low complexity" evidence="1">
    <location>
        <begin position="249"/>
        <end position="263"/>
    </location>
</feature>
<accession>A0A6J5F4K4</accession>
<proteinExistence type="predicted"/>
<feature type="compositionally biased region" description="Polar residues" evidence="1">
    <location>
        <begin position="26"/>
        <end position="42"/>
    </location>
</feature>
<gene>
    <name evidence="2" type="ORF">LMG29542_06803</name>
</gene>
<feature type="compositionally biased region" description="Low complexity" evidence="1">
    <location>
        <begin position="16"/>
        <end position="25"/>
    </location>
</feature>
<feature type="compositionally biased region" description="Low complexity" evidence="1">
    <location>
        <begin position="695"/>
        <end position="715"/>
    </location>
</feature>
<dbReference type="EMBL" id="CADIKH010000057">
    <property type="protein sequence ID" value="CAB3772146.1"/>
    <property type="molecule type" value="Genomic_DNA"/>
</dbReference>
<dbReference type="AlphaFoldDB" id="A0A6J5F4K4"/>
<feature type="compositionally biased region" description="Basic and acidic residues" evidence="1">
    <location>
        <begin position="750"/>
        <end position="759"/>
    </location>
</feature>
<organism evidence="2 3">
    <name type="scientific">Paraburkholderia humisilvae</name>
    <dbReference type="NCBI Taxonomy" id="627669"/>
    <lineage>
        <taxon>Bacteria</taxon>
        <taxon>Pseudomonadati</taxon>
        <taxon>Pseudomonadota</taxon>
        <taxon>Betaproteobacteria</taxon>
        <taxon>Burkholderiales</taxon>
        <taxon>Burkholderiaceae</taxon>
        <taxon>Paraburkholderia</taxon>
    </lineage>
</organism>
<evidence type="ECO:0000313" key="2">
    <source>
        <dbReference type="EMBL" id="CAB3772146.1"/>
    </source>
</evidence>
<protein>
    <submittedName>
        <fullName evidence="2">Uncharacterized protein</fullName>
    </submittedName>
</protein>